<evidence type="ECO:0000313" key="4">
    <source>
        <dbReference type="Proteomes" id="UP000631114"/>
    </source>
</evidence>
<feature type="transmembrane region" description="Helical" evidence="1">
    <location>
        <begin position="51"/>
        <end position="73"/>
    </location>
</feature>
<gene>
    <name evidence="3" type="ORF">IFM89_008589</name>
</gene>
<dbReference type="Pfam" id="PF00627">
    <property type="entry name" value="UBA"/>
    <property type="match status" value="1"/>
</dbReference>
<proteinExistence type="predicted"/>
<dbReference type="SUPFAM" id="SSF46934">
    <property type="entry name" value="UBA-like"/>
    <property type="match status" value="1"/>
</dbReference>
<comment type="caution">
    <text evidence="3">The sequence shown here is derived from an EMBL/GenBank/DDBJ whole genome shotgun (WGS) entry which is preliminary data.</text>
</comment>
<dbReference type="SMART" id="SM00165">
    <property type="entry name" value="UBA"/>
    <property type="match status" value="1"/>
</dbReference>
<evidence type="ECO:0000259" key="2">
    <source>
        <dbReference type="PROSITE" id="PS50030"/>
    </source>
</evidence>
<dbReference type="AlphaFoldDB" id="A0A835LYZ2"/>
<dbReference type="InterPro" id="IPR015940">
    <property type="entry name" value="UBA"/>
</dbReference>
<feature type="domain" description="UBA" evidence="2">
    <location>
        <begin position="339"/>
        <end position="379"/>
    </location>
</feature>
<dbReference type="PANTHER" id="PTHR31482:SF18">
    <property type="entry name" value="ESTS AU081301(E20138)"/>
    <property type="match status" value="1"/>
</dbReference>
<name>A0A835LYZ2_9MAGN</name>
<keyword evidence="1" id="KW-0812">Transmembrane</keyword>
<evidence type="ECO:0000256" key="1">
    <source>
        <dbReference type="SAM" id="Phobius"/>
    </source>
</evidence>
<dbReference type="Proteomes" id="UP000631114">
    <property type="component" value="Unassembled WGS sequence"/>
</dbReference>
<evidence type="ECO:0000313" key="3">
    <source>
        <dbReference type="EMBL" id="KAF9608304.1"/>
    </source>
</evidence>
<dbReference type="Gene3D" id="1.10.8.10">
    <property type="entry name" value="DNA helicase RuvA subunit, C-terminal domain"/>
    <property type="match status" value="1"/>
</dbReference>
<keyword evidence="4" id="KW-1185">Reference proteome</keyword>
<dbReference type="EMBL" id="JADFTS010000004">
    <property type="protein sequence ID" value="KAF9608304.1"/>
    <property type="molecule type" value="Genomic_DNA"/>
</dbReference>
<dbReference type="PANTHER" id="PTHR31482">
    <property type="entry name" value="ESTS AU081301(E20138)"/>
    <property type="match status" value="1"/>
</dbReference>
<protein>
    <recommendedName>
        <fullName evidence="2">UBA domain-containing protein</fullName>
    </recommendedName>
</protein>
<keyword evidence="1" id="KW-0472">Membrane</keyword>
<dbReference type="OrthoDB" id="272778at2759"/>
<organism evidence="3 4">
    <name type="scientific">Coptis chinensis</name>
    <dbReference type="NCBI Taxonomy" id="261450"/>
    <lineage>
        <taxon>Eukaryota</taxon>
        <taxon>Viridiplantae</taxon>
        <taxon>Streptophyta</taxon>
        <taxon>Embryophyta</taxon>
        <taxon>Tracheophyta</taxon>
        <taxon>Spermatophyta</taxon>
        <taxon>Magnoliopsida</taxon>
        <taxon>Ranunculales</taxon>
        <taxon>Ranunculaceae</taxon>
        <taxon>Coptidoideae</taxon>
        <taxon>Coptis</taxon>
    </lineage>
</organism>
<reference evidence="3 4" key="1">
    <citation type="submission" date="2020-10" db="EMBL/GenBank/DDBJ databases">
        <title>The Coptis chinensis genome and diversification of protoberbering-type alkaloids.</title>
        <authorList>
            <person name="Wang B."/>
            <person name="Shu S."/>
            <person name="Song C."/>
            <person name="Liu Y."/>
        </authorList>
    </citation>
    <scope>NUCLEOTIDE SEQUENCE [LARGE SCALE GENOMIC DNA]</scope>
    <source>
        <strain evidence="3">HL-2020</strain>
        <tissue evidence="3">Leaf</tissue>
    </source>
</reference>
<accession>A0A835LYZ2</accession>
<dbReference type="PROSITE" id="PS50030">
    <property type="entry name" value="UBA"/>
    <property type="match status" value="1"/>
</dbReference>
<keyword evidence="1" id="KW-1133">Transmembrane helix</keyword>
<sequence>MDGGRLPIGEAHENERGWVIGQVAYREWKCQYGIRKEFYQKKKKVGSSLSLLYAQLHCLWILSYLGIFVLSMASSSSQLRSITERMGMFSICCHVMMELSYDCFRDTFQARYPSHYSTDTSDRAIVHWDRIRAQPIDIPPNNVHASDCLDKLHPGDHVEIQWRGNKELPYGWWYGVVGHLETCGEIRSLCHCQKSDPSLNMLASGPYGLIFSSFVPFYFGIRVSTRFRIFGINFSNKSFVYLAGLQVTPFLVRKRSILPGICGVLAVLLYRSNILGVRRIKFPEFVSSFVSRLSWPTLGGSSPPASGGNVIGNIPSYTGHEVEASTGNYPSVAPASTVEPSDNSIGTLVSMGFDRNSARQALVQARNDVNVATNILLEAQSH</sequence>
<dbReference type="InterPro" id="IPR009060">
    <property type="entry name" value="UBA-like_sf"/>
</dbReference>